<accession>A0A9P5D3K8</accession>
<evidence type="ECO:0000256" key="3">
    <source>
        <dbReference type="ARBA" id="ARBA00022989"/>
    </source>
</evidence>
<dbReference type="GeneID" id="55970124"/>
<dbReference type="CDD" id="cd12910">
    <property type="entry name" value="SPRY_SSH4_like"/>
    <property type="match status" value="1"/>
</dbReference>
<dbReference type="OrthoDB" id="25503at2759"/>
<evidence type="ECO:0000256" key="4">
    <source>
        <dbReference type="ARBA" id="ARBA00023136"/>
    </source>
</evidence>
<dbReference type="PANTHER" id="PTHR12864">
    <property type="entry name" value="RAN BINDING PROTEIN 9-RELATED"/>
    <property type="match status" value="1"/>
</dbReference>
<organism evidence="6 7">
    <name type="scientific">Geosmithia morbida</name>
    <dbReference type="NCBI Taxonomy" id="1094350"/>
    <lineage>
        <taxon>Eukaryota</taxon>
        <taxon>Fungi</taxon>
        <taxon>Dikarya</taxon>
        <taxon>Ascomycota</taxon>
        <taxon>Pezizomycotina</taxon>
        <taxon>Sordariomycetes</taxon>
        <taxon>Hypocreomycetidae</taxon>
        <taxon>Hypocreales</taxon>
        <taxon>Bionectriaceae</taxon>
        <taxon>Geosmithia</taxon>
    </lineage>
</organism>
<dbReference type="Gene3D" id="2.60.120.920">
    <property type="match status" value="1"/>
</dbReference>
<dbReference type="EMBL" id="JAANYQ010000003">
    <property type="protein sequence ID" value="KAF4125057.1"/>
    <property type="molecule type" value="Genomic_DNA"/>
</dbReference>
<feature type="region of interest" description="Disordered" evidence="5">
    <location>
        <begin position="1"/>
        <end position="117"/>
    </location>
</feature>
<dbReference type="RefSeq" id="XP_035323709.1">
    <property type="nucleotide sequence ID" value="XM_035465872.1"/>
</dbReference>
<evidence type="ECO:0000256" key="5">
    <source>
        <dbReference type="SAM" id="MobiDB-lite"/>
    </source>
</evidence>
<sequence length="378" mass="41239">MPFWPRKKYKADEPSPSPDSGSRPYRAEKAPPYSYDPSPSSSSSWTSPPPPSSTTANLHQQQQQQQKQQSEPPPYTESSHDWQTAVPDTSLFPPPPAIFSGYDASPATNASEEEARLGEQWCEDHPLSEGSVLTVDTAGSSSIRTIRLMEPAGFKGQLTWLGGGTWRVRTARGSPDRCLISYPPLYHAHPSSHHHDPLAGERRRRSSSRTGDGEMRTRSIYYEVRVLPDSPEVTVALGLTALPYPSFRMPGWHRGSLAVHGDDGHRFVNDCWGGREFTGPFSRGETLGLGLTVRSDGGGGGESEKVKEKAASLTVDVFFTRNGHVVGGWNIHEETDAQSDRPVTGLEGLHDLCAAVGTYDGVGVDVVFDPAAWLYKGI</sequence>
<gene>
    <name evidence="6" type="ORF">GMORB2_3896</name>
</gene>
<feature type="compositionally biased region" description="Low complexity" evidence="5">
    <location>
        <begin position="31"/>
        <end position="46"/>
    </location>
</feature>
<dbReference type="InterPro" id="IPR043136">
    <property type="entry name" value="B30.2/SPRY_sf"/>
</dbReference>
<evidence type="ECO:0000313" key="7">
    <source>
        <dbReference type="Proteomes" id="UP000749293"/>
    </source>
</evidence>
<proteinExistence type="predicted"/>
<comment type="caution">
    <text evidence="6">The sequence shown here is derived from an EMBL/GenBank/DDBJ whole genome shotgun (WGS) entry which is preliminary data.</text>
</comment>
<keyword evidence="3" id="KW-1133">Transmembrane helix</keyword>
<protein>
    <recommendedName>
        <fullName evidence="8">SPRY domain-containing protein</fullName>
    </recommendedName>
</protein>
<dbReference type="AlphaFoldDB" id="A0A9P5D3K8"/>
<evidence type="ECO:0000256" key="1">
    <source>
        <dbReference type="ARBA" id="ARBA00004370"/>
    </source>
</evidence>
<feature type="compositionally biased region" description="Low complexity" evidence="5">
    <location>
        <begin position="60"/>
        <end position="69"/>
    </location>
</feature>
<evidence type="ECO:0000313" key="6">
    <source>
        <dbReference type="EMBL" id="KAF4125057.1"/>
    </source>
</evidence>
<keyword evidence="7" id="KW-1185">Reference proteome</keyword>
<dbReference type="Proteomes" id="UP000749293">
    <property type="component" value="Unassembled WGS sequence"/>
</dbReference>
<evidence type="ECO:0008006" key="8">
    <source>
        <dbReference type="Google" id="ProtNLM"/>
    </source>
</evidence>
<name>A0A9P5D3K8_9HYPO</name>
<dbReference type="InterPro" id="IPR035780">
    <property type="entry name" value="SPRY_Ssh4-like"/>
</dbReference>
<dbReference type="GO" id="GO:0016020">
    <property type="term" value="C:membrane"/>
    <property type="evidence" value="ECO:0007669"/>
    <property type="project" value="UniProtKB-SubCell"/>
</dbReference>
<evidence type="ECO:0000256" key="2">
    <source>
        <dbReference type="ARBA" id="ARBA00022692"/>
    </source>
</evidence>
<reference evidence="6" key="1">
    <citation type="submission" date="2020-03" db="EMBL/GenBank/DDBJ databases">
        <title>Site-based positive gene gene selection in Geosmithia morbida across the United States reveals a broad range of putative effectors and factors for local host and environmental adapation.</title>
        <authorList>
            <person name="Onufrak A."/>
            <person name="Murdoch R.W."/>
            <person name="Gazis R."/>
            <person name="Huff M."/>
            <person name="Staton M."/>
            <person name="Klingeman W."/>
            <person name="Hadziabdic D."/>
        </authorList>
    </citation>
    <scope>NUCLEOTIDE SEQUENCE</scope>
    <source>
        <strain evidence="6">1262</strain>
    </source>
</reference>
<keyword evidence="4" id="KW-0472">Membrane</keyword>
<comment type="subcellular location">
    <subcellularLocation>
        <location evidence="1">Membrane</location>
    </subcellularLocation>
</comment>
<keyword evidence="2" id="KW-0812">Transmembrane</keyword>
<dbReference type="InterPro" id="IPR050618">
    <property type="entry name" value="Ubq-SigPath_Reg"/>
</dbReference>
<feature type="region of interest" description="Disordered" evidence="5">
    <location>
        <begin position="190"/>
        <end position="214"/>
    </location>
</feature>